<name>A0AAN8V733_9MAGN</name>
<keyword evidence="3" id="KW-0378">Hydrolase</keyword>
<accession>A0AAN8V733</accession>
<reference evidence="3 4" key="1">
    <citation type="submission" date="2023-12" db="EMBL/GenBank/DDBJ databases">
        <title>A high-quality genome assembly for Dillenia turbinata (Dilleniales).</title>
        <authorList>
            <person name="Chanderbali A."/>
        </authorList>
    </citation>
    <scope>NUCLEOTIDE SEQUENCE [LARGE SCALE GENOMIC DNA]</scope>
    <source>
        <strain evidence="3">LSX21</strain>
        <tissue evidence="3">Leaf</tissue>
    </source>
</reference>
<dbReference type="Pfam" id="PF00232">
    <property type="entry name" value="Glyco_hydro_1"/>
    <property type="match status" value="1"/>
</dbReference>
<keyword evidence="4" id="KW-1185">Reference proteome</keyword>
<protein>
    <submittedName>
        <fullName evidence="3">Glycoside hydrolase family 1</fullName>
    </submittedName>
</protein>
<proteinExistence type="inferred from homology"/>
<dbReference type="Proteomes" id="UP001370490">
    <property type="component" value="Unassembled WGS sequence"/>
</dbReference>
<comment type="caution">
    <text evidence="3">The sequence shown here is derived from an EMBL/GenBank/DDBJ whole genome shotgun (WGS) entry which is preliminary data.</text>
</comment>
<dbReference type="GO" id="GO:0008422">
    <property type="term" value="F:beta-glucosidase activity"/>
    <property type="evidence" value="ECO:0007669"/>
    <property type="project" value="TreeGrafter"/>
</dbReference>
<sequence length="202" mass="22937">MKKERNFYVSVTIQILSVLKGPVMKEGEDQVLGIDSFEMKQEREILQLTYITITRLKVVMPSLQAEELASPLTGIPSKRDDCKSVEEELEDDYRIVHILSHLNAVKEAMKNGVDVKGFFIWSLMDNMEMGLGYNVRFGLNHVDCLDNLKRSFSVLNPELQTWNTIFILRLLPNSVSSLLKFLNNPPTGSRIITLADSFGLSL</sequence>
<evidence type="ECO:0000313" key="3">
    <source>
        <dbReference type="EMBL" id="KAK6924711.1"/>
    </source>
</evidence>
<dbReference type="InterPro" id="IPR001360">
    <property type="entry name" value="Glyco_hydro_1"/>
</dbReference>
<dbReference type="PRINTS" id="PR00131">
    <property type="entry name" value="GLHYDRLASE1"/>
</dbReference>
<evidence type="ECO:0000256" key="1">
    <source>
        <dbReference type="ARBA" id="ARBA00010838"/>
    </source>
</evidence>
<dbReference type="PANTHER" id="PTHR10353:SF154">
    <property type="entry name" value="BETA-GLUCOSIDASE 9-RELATED"/>
    <property type="match status" value="1"/>
</dbReference>
<dbReference type="AlphaFoldDB" id="A0AAN8V733"/>
<dbReference type="InterPro" id="IPR017853">
    <property type="entry name" value="GH"/>
</dbReference>
<comment type="similarity">
    <text evidence="1 2">Belongs to the glycosyl hydrolase 1 family.</text>
</comment>
<organism evidence="3 4">
    <name type="scientific">Dillenia turbinata</name>
    <dbReference type="NCBI Taxonomy" id="194707"/>
    <lineage>
        <taxon>Eukaryota</taxon>
        <taxon>Viridiplantae</taxon>
        <taxon>Streptophyta</taxon>
        <taxon>Embryophyta</taxon>
        <taxon>Tracheophyta</taxon>
        <taxon>Spermatophyta</taxon>
        <taxon>Magnoliopsida</taxon>
        <taxon>eudicotyledons</taxon>
        <taxon>Gunneridae</taxon>
        <taxon>Pentapetalae</taxon>
        <taxon>Dilleniales</taxon>
        <taxon>Dilleniaceae</taxon>
        <taxon>Dillenia</taxon>
    </lineage>
</organism>
<dbReference type="EMBL" id="JBAMMX010000016">
    <property type="protein sequence ID" value="KAK6924711.1"/>
    <property type="molecule type" value="Genomic_DNA"/>
</dbReference>
<evidence type="ECO:0000256" key="2">
    <source>
        <dbReference type="RuleBase" id="RU003690"/>
    </source>
</evidence>
<dbReference type="Gene3D" id="3.20.20.80">
    <property type="entry name" value="Glycosidases"/>
    <property type="match status" value="1"/>
</dbReference>
<dbReference type="SUPFAM" id="SSF51445">
    <property type="entry name" value="(Trans)glycosidases"/>
    <property type="match status" value="1"/>
</dbReference>
<dbReference type="PANTHER" id="PTHR10353">
    <property type="entry name" value="GLYCOSYL HYDROLASE"/>
    <property type="match status" value="1"/>
</dbReference>
<dbReference type="GO" id="GO:0005975">
    <property type="term" value="P:carbohydrate metabolic process"/>
    <property type="evidence" value="ECO:0007669"/>
    <property type="project" value="InterPro"/>
</dbReference>
<evidence type="ECO:0000313" key="4">
    <source>
        <dbReference type="Proteomes" id="UP001370490"/>
    </source>
</evidence>
<gene>
    <name evidence="3" type="ORF">RJ641_009037</name>
</gene>